<protein>
    <submittedName>
        <fullName evidence="1">Uncharacterized protein</fullName>
    </submittedName>
</protein>
<evidence type="ECO:0000313" key="2">
    <source>
        <dbReference type="Proteomes" id="UP000317465"/>
    </source>
</evidence>
<proteinExistence type="predicted"/>
<organism evidence="1 2">
    <name type="scientific">Alistipes onderdonkii subsp. vulgaris</name>
    <dbReference type="NCBI Taxonomy" id="2585117"/>
    <lineage>
        <taxon>Bacteria</taxon>
        <taxon>Pseudomonadati</taxon>
        <taxon>Bacteroidota</taxon>
        <taxon>Bacteroidia</taxon>
        <taxon>Bacteroidales</taxon>
        <taxon>Rikenellaceae</taxon>
        <taxon>Alistipes</taxon>
    </lineage>
</organism>
<accession>A0ACA8QUI4</accession>
<evidence type="ECO:0000313" key="1">
    <source>
        <dbReference type="EMBL" id="BBL08383.1"/>
    </source>
</evidence>
<name>A0ACA8QUI4_9BACT</name>
<dbReference type="Proteomes" id="UP000317465">
    <property type="component" value="Chromosome"/>
</dbReference>
<dbReference type="EMBL" id="AP019737">
    <property type="protein sequence ID" value="BBL08383.1"/>
    <property type="molecule type" value="Genomic_DNA"/>
</dbReference>
<gene>
    <name evidence="1" type="ORF">A5CPYCFAH4_06070</name>
</gene>
<keyword evidence="2" id="KW-1185">Reference proteome</keyword>
<reference evidence="1 2" key="1">
    <citation type="journal article" date="2020" name="Int. J. Syst. Evol. Microbiol.">
        <title>Alistipes communis sp. nov., Alistipes dispar sp. nov. and Alistipes onderdonkii subsp. vulgaris subsp. nov., isolated from human faeces, and creation of Alistipes onderdonkii subsp. onderdonkii subsp. nov.</title>
        <authorList>
            <person name="Sakamoto M."/>
            <person name="Ikeyama N."/>
            <person name="Ogata Y."/>
            <person name="Suda W."/>
            <person name="Iino T."/>
            <person name="Hattori M."/>
            <person name="Ohkuma M."/>
        </authorList>
    </citation>
    <scope>NUCLEOTIDE SEQUENCE [LARGE SCALE GENOMIC DNA]</scope>
    <source>
        <strain evidence="1 2">5CPYCFAH4</strain>
    </source>
</reference>
<sequence>MQTPLPVLNMRPGHTRPSSRTNAGRGKADGTIFAATDEIQNRNAMERIVEFPTDRTVISTENNGFAGDERDETLIDENLVETEIPLADRIPGAVRETEEGDRPIYDEEGYRNDPGGE</sequence>